<evidence type="ECO:0000256" key="3">
    <source>
        <dbReference type="ARBA" id="ARBA00011489"/>
    </source>
</evidence>
<evidence type="ECO:0000256" key="5">
    <source>
        <dbReference type="ARBA" id="ARBA00022692"/>
    </source>
</evidence>
<dbReference type="InterPro" id="IPR006702">
    <property type="entry name" value="CASP_dom"/>
</dbReference>
<evidence type="ECO:0000256" key="1">
    <source>
        <dbReference type="ARBA" id="ARBA00004651"/>
    </source>
</evidence>
<organism evidence="10 11">
    <name type="scientific">Kalanchoe fedtschenkoi</name>
    <name type="common">Lavender scallops</name>
    <name type="synonym">South American air plant</name>
    <dbReference type="NCBI Taxonomy" id="63787"/>
    <lineage>
        <taxon>Eukaryota</taxon>
        <taxon>Viridiplantae</taxon>
        <taxon>Streptophyta</taxon>
        <taxon>Embryophyta</taxon>
        <taxon>Tracheophyta</taxon>
        <taxon>Spermatophyta</taxon>
        <taxon>Magnoliopsida</taxon>
        <taxon>eudicotyledons</taxon>
        <taxon>Gunneridae</taxon>
        <taxon>Pentapetalae</taxon>
        <taxon>Saxifragales</taxon>
        <taxon>Crassulaceae</taxon>
        <taxon>Kalanchoe</taxon>
    </lineage>
</organism>
<dbReference type="Pfam" id="PF04535">
    <property type="entry name" value="CASP_dom"/>
    <property type="match status" value="1"/>
</dbReference>
<keyword evidence="7 8" id="KW-0472">Membrane</keyword>
<feature type="domain" description="Casparian strip membrane protein" evidence="9">
    <location>
        <begin position="33"/>
        <end position="128"/>
    </location>
</feature>
<evidence type="ECO:0000259" key="9">
    <source>
        <dbReference type="Pfam" id="PF04535"/>
    </source>
</evidence>
<comment type="caution">
    <text evidence="8">Lacks conserved residue(s) required for the propagation of feature annotation.</text>
</comment>
<evidence type="ECO:0000256" key="2">
    <source>
        <dbReference type="ARBA" id="ARBA00007651"/>
    </source>
</evidence>
<evidence type="ECO:0000256" key="8">
    <source>
        <dbReference type="RuleBase" id="RU361233"/>
    </source>
</evidence>
<dbReference type="PANTHER" id="PTHR33573">
    <property type="entry name" value="CASP-LIKE PROTEIN 4A4"/>
    <property type="match status" value="1"/>
</dbReference>
<evidence type="ECO:0000313" key="11">
    <source>
        <dbReference type="Proteomes" id="UP000594263"/>
    </source>
</evidence>
<keyword evidence="5 8" id="KW-0812">Transmembrane</keyword>
<evidence type="ECO:0000256" key="4">
    <source>
        <dbReference type="ARBA" id="ARBA00022475"/>
    </source>
</evidence>
<protein>
    <recommendedName>
        <fullName evidence="8">CASP-like protein</fullName>
    </recommendedName>
</protein>
<comment type="subcellular location">
    <subcellularLocation>
        <location evidence="1 8">Cell membrane</location>
        <topology evidence="1 8">Multi-pass membrane protein</topology>
    </subcellularLocation>
</comment>
<sequence>MASTMCSPTGIYVSIFTSKALLSIHILDIMCSIRYMLFSTLLGSVYSLLQTLISIFQLAHGTNGNLVLLDFYGDLVILYALVTGASAGFNVPMDLTRVVQVEGNNNVHERFLVDKVNAAATFVLLGSICSSISLVLSTFDLRNRCLNSFRCYMMKVKRFFN</sequence>
<dbReference type="Proteomes" id="UP000594263">
    <property type="component" value="Unplaced"/>
</dbReference>
<feature type="transmembrane region" description="Helical" evidence="8">
    <location>
        <begin position="116"/>
        <end position="139"/>
    </location>
</feature>
<name>A0A7N1A4V4_KALFE</name>
<evidence type="ECO:0000256" key="7">
    <source>
        <dbReference type="ARBA" id="ARBA00023136"/>
    </source>
</evidence>
<proteinExistence type="inferred from homology"/>
<feature type="transmembrane region" description="Helical" evidence="8">
    <location>
        <begin position="76"/>
        <end position="95"/>
    </location>
</feature>
<dbReference type="PANTHER" id="PTHR33573:SF40">
    <property type="entry name" value="CASP-LIKE PROTEIN 4D2"/>
    <property type="match status" value="1"/>
</dbReference>
<evidence type="ECO:0000313" key="10">
    <source>
        <dbReference type="EnsemblPlants" id="Kaladp0100s0065.1.v1.1"/>
    </source>
</evidence>
<keyword evidence="11" id="KW-1185">Reference proteome</keyword>
<evidence type="ECO:0000256" key="6">
    <source>
        <dbReference type="ARBA" id="ARBA00022989"/>
    </source>
</evidence>
<dbReference type="Gramene" id="Kaladp0100s0065.1.v1.1">
    <property type="protein sequence ID" value="Kaladp0100s0065.1.v1.1"/>
    <property type="gene ID" value="Kaladp0100s0065.v1.1"/>
</dbReference>
<keyword evidence="4 8" id="KW-1003">Cell membrane</keyword>
<reference evidence="10" key="1">
    <citation type="submission" date="2021-01" db="UniProtKB">
        <authorList>
            <consortium name="EnsemblPlants"/>
        </authorList>
    </citation>
    <scope>IDENTIFICATION</scope>
</reference>
<dbReference type="GO" id="GO:0005886">
    <property type="term" value="C:plasma membrane"/>
    <property type="evidence" value="ECO:0007669"/>
    <property type="project" value="UniProtKB-SubCell"/>
</dbReference>
<comment type="similarity">
    <text evidence="2 8">Belongs to the Casparian strip membrane proteins (CASP) family.</text>
</comment>
<dbReference type="AlphaFoldDB" id="A0A7N1A4V4"/>
<dbReference type="EnsemblPlants" id="Kaladp0100s0065.1.v1.1">
    <property type="protein sequence ID" value="Kaladp0100s0065.1.v1.1"/>
    <property type="gene ID" value="Kaladp0100s0065.v1.1"/>
</dbReference>
<comment type="subunit">
    <text evidence="3 8">Homodimer and heterodimers.</text>
</comment>
<feature type="transmembrane region" description="Helical" evidence="8">
    <location>
        <begin position="35"/>
        <end position="56"/>
    </location>
</feature>
<accession>A0A7N1A4V4</accession>
<keyword evidence="6 8" id="KW-1133">Transmembrane helix</keyword>